<proteinExistence type="predicted"/>
<evidence type="ECO:0000313" key="2">
    <source>
        <dbReference type="EMBL" id="ORZ01348.1"/>
    </source>
</evidence>
<sequence length="137" mass="15448">MDTQFSGDSAEDNNNCVDSYSVTLNGFSFCTRHGMEVCPKCPTDNRGSNNMMVEDMLHDQVSEEIMSKKWKGDDREPFTVAHMWTRLPGGKPGCMAHKEVACEECFNWGQKLLTDIQGAKKTARRARKSRDKHAAVE</sequence>
<name>A0A1X2HPS2_SYNRA</name>
<gene>
    <name evidence="2" type="ORF">BCR43DRAFT_486796</name>
</gene>
<dbReference type="OMA" id="DKCPTDN"/>
<evidence type="ECO:0000256" key="1">
    <source>
        <dbReference type="SAM" id="MobiDB-lite"/>
    </source>
</evidence>
<dbReference type="AlphaFoldDB" id="A0A1X2HPS2"/>
<dbReference type="EMBL" id="MCGN01000002">
    <property type="protein sequence ID" value="ORZ01348.1"/>
    <property type="molecule type" value="Genomic_DNA"/>
</dbReference>
<reference evidence="2 3" key="1">
    <citation type="submission" date="2016-07" db="EMBL/GenBank/DDBJ databases">
        <title>Pervasive Adenine N6-methylation of Active Genes in Fungi.</title>
        <authorList>
            <consortium name="DOE Joint Genome Institute"/>
            <person name="Mondo S.J."/>
            <person name="Dannebaum R.O."/>
            <person name="Kuo R.C."/>
            <person name="Labutti K."/>
            <person name="Haridas S."/>
            <person name="Kuo A."/>
            <person name="Salamov A."/>
            <person name="Ahrendt S.R."/>
            <person name="Lipzen A."/>
            <person name="Sullivan W."/>
            <person name="Andreopoulos W.B."/>
            <person name="Clum A."/>
            <person name="Lindquist E."/>
            <person name="Daum C."/>
            <person name="Ramamoorthy G.K."/>
            <person name="Gryganskyi A."/>
            <person name="Culley D."/>
            <person name="Magnuson J.K."/>
            <person name="James T.Y."/>
            <person name="O'Malley M.A."/>
            <person name="Stajich J.E."/>
            <person name="Spatafora J.W."/>
            <person name="Visel A."/>
            <person name="Grigoriev I.V."/>
        </authorList>
    </citation>
    <scope>NUCLEOTIDE SEQUENCE [LARGE SCALE GENOMIC DNA]</scope>
    <source>
        <strain evidence="2 3">NRRL 2496</strain>
    </source>
</reference>
<keyword evidence="3" id="KW-1185">Reference proteome</keyword>
<dbReference type="InParanoid" id="A0A1X2HPS2"/>
<feature type="compositionally biased region" description="Basic residues" evidence="1">
    <location>
        <begin position="121"/>
        <end position="131"/>
    </location>
</feature>
<dbReference type="Proteomes" id="UP000242180">
    <property type="component" value="Unassembled WGS sequence"/>
</dbReference>
<comment type="caution">
    <text evidence="2">The sequence shown here is derived from an EMBL/GenBank/DDBJ whole genome shotgun (WGS) entry which is preliminary data.</text>
</comment>
<feature type="region of interest" description="Disordered" evidence="1">
    <location>
        <begin position="118"/>
        <end position="137"/>
    </location>
</feature>
<protein>
    <submittedName>
        <fullName evidence="2">Uncharacterized protein</fullName>
    </submittedName>
</protein>
<organism evidence="2 3">
    <name type="scientific">Syncephalastrum racemosum</name>
    <name type="common">Filamentous fungus</name>
    <dbReference type="NCBI Taxonomy" id="13706"/>
    <lineage>
        <taxon>Eukaryota</taxon>
        <taxon>Fungi</taxon>
        <taxon>Fungi incertae sedis</taxon>
        <taxon>Mucoromycota</taxon>
        <taxon>Mucoromycotina</taxon>
        <taxon>Mucoromycetes</taxon>
        <taxon>Mucorales</taxon>
        <taxon>Syncephalastraceae</taxon>
        <taxon>Syncephalastrum</taxon>
    </lineage>
</organism>
<dbReference type="OrthoDB" id="341421at2759"/>
<accession>A0A1X2HPS2</accession>
<evidence type="ECO:0000313" key="3">
    <source>
        <dbReference type="Proteomes" id="UP000242180"/>
    </source>
</evidence>